<reference evidence="4 5" key="1">
    <citation type="journal article" date="2006" name="Nat. Biotechnol.">
        <title>Complete genome of the mutualistic, N2-fixing grass endophyte Azoarcus sp. strain BH72.</title>
        <authorList>
            <person name="Krause A."/>
            <person name="Ramakumar A."/>
            <person name="Bartels D."/>
            <person name="Battistoni F."/>
            <person name="Bekel T."/>
            <person name="Boch J."/>
            <person name="Boehm M."/>
            <person name="Friedrich F."/>
            <person name="Hurek T."/>
            <person name="Krause L."/>
            <person name="Linke B."/>
            <person name="McHardy A.C."/>
            <person name="Sarkar A."/>
            <person name="Schneiker S."/>
            <person name="Syed A.A."/>
            <person name="Thauer R."/>
            <person name="Vorhoelter F.-J."/>
            <person name="Weidner S."/>
            <person name="Puehler A."/>
            <person name="Reinhold-Hurek B."/>
            <person name="Kaiser O."/>
            <person name="Goesmann A."/>
        </authorList>
    </citation>
    <scope>NUCLEOTIDE SEQUENCE [LARGE SCALE GENOMIC DNA]</scope>
    <source>
        <strain evidence="4 5">BH72</strain>
    </source>
</reference>
<dbReference type="InterPro" id="IPR007813">
    <property type="entry name" value="PilN"/>
</dbReference>
<organism evidence="4 5">
    <name type="scientific">Azoarcus sp. (strain BH72)</name>
    <dbReference type="NCBI Taxonomy" id="418699"/>
    <lineage>
        <taxon>Bacteria</taxon>
        <taxon>Pseudomonadati</taxon>
        <taxon>Pseudomonadota</taxon>
        <taxon>Betaproteobacteria</taxon>
        <taxon>Rhodocyclales</taxon>
        <taxon>Zoogloeaceae</taxon>
        <taxon>Azoarcus</taxon>
    </lineage>
</organism>
<dbReference type="STRING" id="62928.azo3649"/>
<dbReference type="EMBL" id="AM406670">
    <property type="protein sequence ID" value="CAL96265.1"/>
    <property type="molecule type" value="Genomic_DNA"/>
</dbReference>
<evidence type="ECO:0000256" key="1">
    <source>
        <dbReference type="SAM" id="Coils"/>
    </source>
</evidence>
<dbReference type="RefSeq" id="WP_011767371.1">
    <property type="nucleotide sequence ID" value="NC_008702.1"/>
</dbReference>
<dbReference type="GO" id="GO:0043683">
    <property type="term" value="P:type IV pilus assembly"/>
    <property type="evidence" value="ECO:0007669"/>
    <property type="project" value="TreeGrafter"/>
</dbReference>
<evidence type="ECO:0000256" key="2">
    <source>
        <dbReference type="SAM" id="MobiDB-lite"/>
    </source>
</evidence>
<protein>
    <submittedName>
        <fullName evidence="4">Probable type 4 fimbrial biogenesis protein</fullName>
    </submittedName>
</protein>
<keyword evidence="3" id="KW-1133">Transmembrane helix</keyword>
<feature type="transmembrane region" description="Helical" evidence="3">
    <location>
        <begin position="21"/>
        <end position="46"/>
    </location>
</feature>
<dbReference type="HOGENOM" id="CLU_081304_1_2_4"/>
<keyword evidence="3" id="KW-0812">Transmembrane</keyword>
<dbReference type="InterPro" id="IPR052534">
    <property type="entry name" value="Extracell_DNA_Util/SecSys_Comp"/>
</dbReference>
<gene>
    <name evidence="4" type="primary">pilN</name>
    <name evidence="4" type="ordered locus">azo3649</name>
</gene>
<evidence type="ECO:0000313" key="4">
    <source>
        <dbReference type="EMBL" id="CAL96265.1"/>
    </source>
</evidence>
<dbReference type="PANTHER" id="PTHR40278:SF2">
    <property type="entry name" value="TYPE IV PILUS INNER MEMBRANE COMPONENT PILN"/>
    <property type="match status" value="1"/>
</dbReference>
<dbReference type="Proteomes" id="UP000002588">
    <property type="component" value="Chromosome"/>
</dbReference>
<sequence>MIRINLLPHREAKRRERRQQFYAISGAMVIAGLIVALVVHLVYAGYIERQERKNAFLKAEIAKLDQEIAEIKRLREQIDALLARKQVIESLQGQRAEAIHLFNELAKATPDGVYLKSVKQVGARITLVGYAQSNARVSALMRNLEESPFLEQPGLVEVKAATVSNRRVSEFTLGISIERPKTEEAPAGKPGAKGKGGRP</sequence>
<name>A1KBQ9_AZOSB</name>
<keyword evidence="5" id="KW-1185">Reference proteome</keyword>
<dbReference type="PANTHER" id="PTHR40278">
    <property type="entry name" value="DNA UTILIZATION PROTEIN HOFN"/>
    <property type="match status" value="1"/>
</dbReference>
<dbReference type="KEGG" id="azo:azo3649"/>
<evidence type="ECO:0000256" key="3">
    <source>
        <dbReference type="SAM" id="Phobius"/>
    </source>
</evidence>
<proteinExistence type="predicted"/>
<evidence type="ECO:0000313" key="5">
    <source>
        <dbReference type="Proteomes" id="UP000002588"/>
    </source>
</evidence>
<dbReference type="AlphaFoldDB" id="A1KBQ9"/>
<accession>A1KBQ9</accession>
<feature type="coiled-coil region" evidence="1">
    <location>
        <begin position="47"/>
        <end position="91"/>
    </location>
</feature>
<keyword evidence="3" id="KW-0472">Membrane</keyword>
<keyword evidence="1" id="KW-0175">Coiled coil</keyword>
<feature type="region of interest" description="Disordered" evidence="2">
    <location>
        <begin position="179"/>
        <end position="199"/>
    </location>
</feature>
<dbReference type="eggNOG" id="COG3166">
    <property type="taxonomic scope" value="Bacteria"/>
</dbReference>
<dbReference type="GO" id="GO:0043107">
    <property type="term" value="P:type IV pilus-dependent motility"/>
    <property type="evidence" value="ECO:0007669"/>
    <property type="project" value="TreeGrafter"/>
</dbReference>
<dbReference type="Pfam" id="PF05137">
    <property type="entry name" value="PilN"/>
    <property type="match status" value="1"/>
</dbReference>